<evidence type="ECO:0000256" key="7">
    <source>
        <dbReference type="ARBA" id="ARBA00023136"/>
    </source>
</evidence>
<dbReference type="EMBL" id="JAJSOW010000106">
    <property type="protein sequence ID" value="KAI9161696.1"/>
    <property type="molecule type" value="Genomic_DNA"/>
</dbReference>
<dbReference type="PANTHER" id="PTHR24223:SF369">
    <property type="entry name" value="ABC TRANSPORTER C FAMILY MEMBER 10"/>
    <property type="match status" value="1"/>
</dbReference>
<gene>
    <name evidence="10" type="ORF">LWI28_019845</name>
</gene>
<keyword evidence="11" id="KW-1185">Reference proteome</keyword>
<feature type="transmembrane region" description="Helical" evidence="8">
    <location>
        <begin position="110"/>
        <end position="141"/>
    </location>
</feature>
<dbReference type="InterPro" id="IPR036640">
    <property type="entry name" value="ABC1_TM_sf"/>
</dbReference>
<keyword evidence="3 8" id="KW-0812">Transmembrane</keyword>
<keyword evidence="5" id="KW-0067">ATP-binding</keyword>
<sequence length="335" mass="37855">MSDGPSLLNSFILVAVGGASFKYEGYVLAVLIFVSKSLESLSERKWYFRTILIGLNVRSLLTAAIYKKQLRLSNAAKLIHSGGEIMNYVTVDVYRIGEFPFWFHQTWTTSLQLCIALAILFRTVGSATFAALVVIVFTVLCNTPLAKLQHKFQSRLMVAQDVRLKASSEALVNMRVLKLYAWQSHFKNAIEDSRKLEYKWLSAVKLRKAYNSFLFWSSPVLASAATFGACYFLEVPHCASNVFTFVATLRLVQEPIRSIPDIIGVVIQAKVAFARVVKFLEAPELQSANVRWNMEDVNHAILIESVNFAWEEKSSMPTPRNINLDVRPGEKVDMW</sequence>
<proteinExistence type="predicted"/>
<dbReference type="Pfam" id="PF00664">
    <property type="entry name" value="ABC_membrane"/>
    <property type="match status" value="1"/>
</dbReference>
<dbReference type="AlphaFoldDB" id="A0AAD5NJX6"/>
<evidence type="ECO:0000256" key="6">
    <source>
        <dbReference type="ARBA" id="ARBA00022989"/>
    </source>
</evidence>
<evidence type="ECO:0000256" key="5">
    <source>
        <dbReference type="ARBA" id="ARBA00022840"/>
    </source>
</evidence>
<keyword evidence="4" id="KW-0547">Nucleotide-binding</keyword>
<name>A0AAD5NJX6_ACENE</name>
<organism evidence="10 11">
    <name type="scientific">Acer negundo</name>
    <name type="common">Box elder</name>
    <dbReference type="NCBI Taxonomy" id="4023"/>
    <lineage>
        <taxon>Eukaryota</taxon>
        <taxon>Viridiplantae</taxon>
        <taxon>Streptophyta</taxon>
        <taxon>Embryophyta</taxon>
        <taxon>Tracheophyta</taxon>
        <taxon>Spermatophyta</taxon>
        <taxon>Magnoliopsida</taxon>
        <taxon>eudicotyledons</taxon>
        <taxon>Gunneridae</taxon>
        <taxon>Pentapetalae</taxon>
        <taxon>rosids</taxon>
        <taxon>malvids</taxon>
        <taxon>Sapindales</taxon>
        <taxon>Sapindaceae</taxon>
        <taxon>Hippocastanoideae</taxon>
        <taxon>Acereae</taxon>
        <taxon>Acer</taxon>
    </lineage>
</organism>
<reference evidence="10" key="1">
    <citation type="journal article" date="2022" name="Plant J.">
        <title>Strategies of tolerance reflected in two North American maple genomes.</title>
        <authorList>
            <person name="McEvoy S.L."/>
            <person name="Sezen U.U."/>
            <person name="Trouern-Trend A."/>
            <person name="McMahon S.M."/>
            <person name="Schaberg P.G."/>
            <person name="Yang J."/>
            <person name="Wegrzyn J.L."/>
            <person name="Swenson N.G."/>
        </authorList>
    </citation>
    <scope>NUCLEOTIDE SEQUENCE</scope>
    <source>
        <strain evidence="10">91603</strain>
    </source>
</reference>
<feature type="transmembrane region" description="Helical" evidence="8">
    <location>
        <begin position="12"/>
        <end position="34"/>
    </location>
</feature>
<evidence type="ECO:0000256" key="8">
    <source>
        <dbReference type="SAM" id="Phobius"/>
    </source>
</evidence>
<dbReference type="PROSITE" id="PS50929">
    <property type="entry name" value="ABC_TM1F"/>
    <property type="match status" value="1"/>
</dbReference>
<keyword evidence="7 8" id="KW-0472">Membrane</keyword>
<dbReference type="GO" id="GO:0140359">
    <property type="term" value="F:ABC-type transporter activity"/>
    <property type="evidence" value="ECO:0007669"/>
    <property type="project" value="InterPro"/>
</dbReference>
<dbReference type="Proteomes" id="UP001064489">
    <property type="component" value="Chromosome 2"/>
</dbReference>
<evidence type="ECO:0000313" key="10">
    <source>
        <dbReference type="EMBL" id="KAI9161696.1"/>
    </source>
</evidence>
<keyword evidence="6 8" id="KW-1133">Transmembrane helix</keyword>
<evidence type="ECO:0000313" key="11">
    <source>
        <dbReference type="Proteomes" id="UP001064489"/>
    </source>
</evidence>
<comment type="subcellular location">
    <subcellularLocation>
        <location evidence="1">Membrane</location>
        <topology evidence="1">Multi-pass membrane protein</topology>
    </subcellularLocation>
</comment>
<dbReference type="InterPro" id="IPR044746">
    <property type="entry name" value="ABCC_6TM_D1"/>
</dbReference>
<dbReference type="SUPFAM" id="SSF90123">
    <property type="entry name" value="ABC transporter transmembrane region"/>
    <property type="match status" value="1"/>
</dbReference>
<evidence type="ECO:0000259" key="9">
    <source>
        <dbReference type="PROSITE" id="PS50929"/>
    </source>
</evidence>
<dbReference type="Gene3D" id="1.20.1560.10">
    <property type="entry name" value="ABC transporter type 1, transmembrane domain"/>
    <property type="match status" value="1"/>
</dbReference>
<evidence type="ECO:0000256" key="3">
    <source>
        <dbReference type="ARBA" id="ARBA00022692"/>
    </source>
</evidence>
<dbReference type="FunFam" id="1.20.1560.10:FF:000003">
    <property type="entry name" value="ABC transporter C family member 10"/>
    <property type="match status" value="1"/>
</dbReference>
<dbReference type="GO" id="GO:0005524">
    <property type="term" value="F:ATP binding"/>
    <property type="evidence" value="ECO:0007669"/>
    <property type="project" value="UniProtKB-KW"/>
</dbReference>
<dbReference type="PANTHER" id="PTHR24223">
    <property type="entry name" value="ATP-BINDING CASSETTE SUB-FAMILY C"/>
    <property type="match status" value="1"/>
</dbReference>
<feature type="transmembrane region" description="Helical" evidence="8">
    <location>
        <begin position="213"/>
        <end position="234"/>
    </location>
</feature>
<keyword evidence="2" id="KW-0813">Transport</keyword>
<evidence type="ECO:0000256" key="2">
    <source>
        <dbReference type="ARBA" id="ARBA00022448"/>
    </source>
</evidence>
<evidence type="ECO:0000256" key="1">
    <source>
        <dbReference type="ARBA" id="ARBA00004141"/>
    </source>
</evidence>
<reference evidence="10" key="2">
    <citation type="submission" date="2023-02" db="EMBL/GenBank/DDBJ databases">
        <authorList>
            <person name="Swenson N.G."/>
            <person name="Wegrzyn J.L."/>
            <person name="Mcevoy S.L."/>
        </authorList>
    </citation>
    <scope>NUCLEOTIDE SEQUENCE</scope>
    <source>
        <strain evidence="10">91603</strain>
        <tissue evidence="10">Leaf</tissue>
    </source>
</reference>
<feature type="domain" description="ABC transmembrane type-1" evidence="9">
    <location>
        <begin position="4"/>
        <end position="268"/>
    </location>
</feature>
<evidence type="ECO:0000256" key="4">
    <source>
        <dbReference type="ARBA" id="ARBA00022741"/>
    </source>
</evidence>
<comment type="caution">
    <text evidence="10">The sequence shown here is derived from an EMBL/GenBank/DDBJ whole genome shotgun (WGS) entry which is preliminary data.</text>
</comment>
<dbReference type="GO" id="GO:0016020">
    <property type="term" value="C:membrane"/>
    <property type="evidence" value="ECO:0007669"/>
    <property type="project" value="UniProtKB-SubCell"/>
</dbReference>
<protein>
    <recommendedName>
        <fullName evidence="9">ABC transmembrane type-1 domain-containing protein</fullName>
    </recommendedName>
</protein>
<accession>A0AAD5NJX6</accession>
<dbReference type="InterPro" id="IPR050173">
    <property type="entry name" value="ABC_transporter_C-like"/>
</dbReference>
<dbReference type="InterPro" id="IPR011527">
    <property type="entry name" value="ABC1_TM_dom"/>
</dbReference>
<dbReference type="CDD" id="cd18579">
    <property type="entry name" value="ABC_6TM_ABCC_D1"/>
    <property type="match status" value="1"/>
</dbReference>
<feature type="transmembrane region" description="Helical" evidence="8">
    <location>
        <begin position="46"/>
        <end position="66"/>
    </location>
</feature>